<dbReference type="PROSITE" id="PS51462">
    <property type="entry name" value="NUDIX"/>
    <property type="match status" value="1"/>
</dbReference>
<dbReference type="GO" id="GO:0006167">
    <property type="term" value="P:AMP biosynthetic process"/>
    <property type="evidence" value="ECO:0007669"/>
    <property type="project" value="TreeGrafter"/>
</dbReference>
<dbReference type="PANTHER" id="PTHR21340:SF0">
    <property type="entry name" value="BIS(5'-NUCLEOSYL)-TETRAPHOSPHATASE [ASYMMETRICAL]"/>
    <property type="match status" value="1"/>
</dbReference>
<evidence type="ECO:0000259" key="2">
    <source>
        <dbReference type="PROSITE" id="PS51462"/>
    </source>
</evidence>
<dbReference type="InterPro" id="IPR013078">
    <property type="entry name" value="His_Pase_superF_clade-1"/>
</dbReference>
<dbReference type="Gene3D" id="3.40.50.1240">
    <property type="entry name" value="Phosphoglycerate mutase-like"/>
    <property type="match status" value="1"/>
</dbReference>
<sequence>MIRVGRKPDISAAGAVVLRPQQTADAGVRQLVLVVHRPAYDDWSLPKGKVEPGEVPAVSAVREVLEETGVRVRLIAPLDAHSYRIGKHTKRVLWWRAEVLSEQPHEPDDEVDTVLWVTVPEALQLLSYEAEAERVRQAVEQPETTTLIVVRHAKAMERNKWSGHDSARPLTRRGRTQSRELVPILDAFGVRRVVSSSSNRCVSTVLPFVTKHQLTIDRQTILSEERGVGDPAGVGDLLFDLRHEVVRTRRPLVICGHRPVLPAMLVALDLPDRSFNTAECVVVSLTADNQVYAAQWITTPHRK</sequence>
<dbReference type="PRINTS" id="PR00502">
    <property type="entry name" value="NUDIXFAMILY"/>
</dbReference>
<dbReference type="InterPro" id="IPR020476">
    <property type="entry name" value="Nudix_hydrolase"/>
</dbReference>
<dbReference type="Pfam" id="PF00300">
    <property type="entry name" value="His_Phos_1"/>
    <property type="match status" value="1"/>
</dbReference>
<dbReference type="CDD" id="cd07040">
    <property type="entry name" value="HP"/>
    <property type="match status" value="1"/>
</dbReference>
<proteinExistence type="predicted"/>
<evidence type="ECO:0000313" key="4">
    <source>
        <dbReference type="Proteomes" id="UP000216311"/>
    </source>
</evidence>
<dbReference type="InterPro" id="IPR015797">
    <property type="entry name" value="NUDIX_hydrolase-like_dom_sf"/>
</dbReference>
<dbReference type="GO" id="GO:0006754">
    <property type="term" value="P:ATP biosynthetic process"/>
    <property type="evidence" value="ECO:0007669"/>
    <property type="project" value="TreeGrafter"/>
</dbReference>
<keyword evidence="4" id="KW-1185">Reference proteome</keyword>
<evidence type="ECO:0000313" key="3">
    <source>
        <dbReference type="EMBL" id="OYO22819.1"/>
    </source>
</evidence>
<dbReference type="InterPro" id="IPR051325">
    <property type="entry name" value="Nudix_hydrolase_domain"/>
</dbReference>
<comment type="caution">
    <text evidence="3">The sequence shown here is derived from an EMBL/GenBank/DDBJ whole genome shotgun (WGS) entry which is preliminary data.</text>
</comment>
<keyword evidence="1" id="KW-0378">Hydrolase</keyword>
<dbReference type="GO" id="GO:0004081">
    <property type="term" value="F:bis(5'-nucleosyl)-tetraphosphatase (asymmetrical) activity"/>
    <property type="evidence" value="ECO:0007669"/>
    <property type="project" value="TreeGrafter"/>
</dbReference>
<reference evidence="3 4" key="1">
    <citation type="submission" date="2017-07" db="EMBL/GenBank/DDBJ databases">
        <title>Draft whole genome sequences of clinical Proprionibacteriaceae strains.</title>
        <authorList>
            <person name="Bernier A.-M."/>
            <person name="Bernard K."/>
            <person name="Domingo M.-C."/>
        </authorList>
    </citation>
    <scope>NUCLEOTIDE SEQUENCE [LARGE SCALE GENOMIC DNA]</scope>
    <source>
        <strain evidence="3 4">NML 130396</strain>
    </source>
</reference>
<dbReference type="SUPFAM" id="SSF55811">
    <property type="entry name" value="Nudix"/>
    <property type="match status" value="1"/>
</dbReference>
<dbReference type="Gene3D" id="3.90.79.10">
    <property type="entry name" value="Nucleoside Triphosphate Pyrophosphohydrolase"/>
    <property type="match status" value="1"/>
</dbReference>
<dbReference type="PANTHER" id="PTHR21340">
    <property type="entry name" value="DIADENOSINE 5,5-P1,P4-TETRAPHOSPHATE PYROPHOSPHOHYDROLASE MUTT"/>
    <property type="match status" value="1"/>
</dbReference>
<dbReference type="CDD" id="cd03673">
    <property type="entry name" value="NUDIX_Ap6A_hydrolase"/>
    <property type="match status" value="1"/>
</dbReference>
<name>A0A255H5C7_9ACTN</name>
<dbReference type="Proteomes" id="UP000216311">
    <property type="component" value="Unassembled WGS sequence"/>
</dbReference>
<dbReference type="EMBL" id="NMVQ01000009">
    <property type="protein sequence ID" value="OYO22819.1"/>
    <property type="molecule type" value="Genomic_DNA"/>
</dbReference>
<feature type="domain" description="Nudix hydrolase" evidence="2">
    <location>
        <begin position="8"/>
        <end position="139"/>
    </location>
</feature>
<dbReference type="InterPro" id="IPR000086">
    <property type="entry name" value="NUDIX_hydrolase_dom"/>
</dbReference>
<dbReference type="AlphaFoldDB" id="A0A255H5C7"/>
<dbReference type="SUPFAM" id="SSF53254">
    <property type="entry name" value="Phosphoglycerate mutase-like"/>
    <property type="match status" value="1"/>
</dbReference>
<organism evidence="3 4">
    <name type="scientific">Enemella dayhoffiae</name>
    <dbReference type="NCBI Taxonomy" id="2016507"/>
    <lineage>
        <taxon>Bacteria</taxon>
        <taxon>Bacillati</taxon>
        <taxon>Actinomycetota</taxon>
        <taxon>Actinomycetes</taxon>
        <taxon>Propionibacteriales</taxon>
        <taxon>Propionibacteriaceae</taxon>
        <taxon>Enemella</taxon>
    </lineage>
</organism>
<dbReference type="SMART" id="SM00855">
    <property type="entry name" value="PGAM"/>
    <property type="match status" value="1"/>
</dbReference>
<dbReference type="InterPro" id="IPR029033">
    <property type="entry name" value="His_PPase_superfam"/>
</dbReference>
<dbReference type="Pfam" id="PF00293">
    <property type="entry name" value="NUDIX"/>
    <property type="match status" value="1"/>
</dbReference>
<dbReference type="OrthoDB" id="4287477at2"/>
<gene>
    <name evidence="3" type="ORF">CGZ93_07185</name>
</gene>
<accession>A0A255H5C7</accession>
<protein>
    <submittedName>
        <fullName evidence="3">DNA mismatch repair protein MutT</fullName>
    </submittedName>
</protein>
<evidence type="ECO:0000256" key="1">
    <source>
        <dbReference type="ARBA" id="ARBA00022801"/>
    </source>
</evidence>